<dbReference type="EMBL" id="CP020953">
    <property type="protein sequence ID" value="AWI03562.1"/>
    <property type="molecule type" value="Genomic_DNA"/>
</dbReference>
<reference evidence="3" key="1">
    <citation type="submission" date="2017-04" db="EMBL/GenBank/DDBJ databases">
        <authorList>
            <person name="Song Y."/>
            <person name="Cho B.-K."/>
        </authorList>
    </citation>
    <scope>NUCLEOTIDE SEQUENCE [LARGE SCALE GENOMIC DNA]</scope>
    <source>
        <strain evidence="3">SL1</strain>
    </source>
</reference>
<dbReference type="KEGG" id="cdrk:B9W14_03380"/>
<sequence length="196" mass="21838">MKKLLIVVLILGTINFTGCDQKSVDDKAVKETTTTTTTTTTDTKTNNTKTDAVKSDTTATTAKTDTAKATTSDAKQLGYVKKLYEESGSKYISIQYVQWLSGEEAIKAIMEDDKCTREEAQSRYTNDHYIRYKNKEVKKVKVSNNATYSIIKTGAEATKSSFDEVKKELGETIQGILCDVTIKNNEVTDLKQKFQP</sequence>
<evidence type="ECO:0000256" key="1">
    <source>
        <dbReference type="SAM" id="MobiDB-lite"/>
    </source>
</evidence>
<name>A0A2U8DN09_9CLOT</name>
<dbReference type="Proteomes" id="UP000244910">
    <property type="component" value="Chromosome"/>
</dbReference>
<organism evidence="2 3">
    <name type="scientific">Clostridium drakei</name>
    <dbReference type="NCBI Taxonomy" id="332101"/>
    <lineage>
        <taxon>Bacteria</taxon>
        <taxon>Bacillati</taxon>
        <taxon>Bacillota</taxon>
        <taxon>Clostridia</taxon>
        <taxon>Eubacteriales</taxon>
        <taxon>Clostridiaceae</taxon>
        <taxon>Clostridium</taxon>
    </lineage>
</organism>
<gene>
    <name evidence="2" type="ORF">B9W14_03380</name>
</gene>
<feature type="compositionally biased region" description="Low complexity" evidence="1">
    <location>
        <begin position="32"/>
        <end position="49"/>
    </location>
</feature>
<evidence type="ECO:0000313" key="2">
    <source>
        <dbReference type="EMBL" id="AWI03562.1"/>
    </source>
</evidence>
<protein>
    <submittedName>
        <fullName evidence="2">Uncharacterized protein</fullName>
    </submittedName>
</protein>
<accession>A0A2U8DN09</accession>
<dbReference type="OrthoDB" id="2678247at2"/>
<dbReference type="AlphaFoldDB" id="A0A2U8DN09"/>
<keyword evidence="3" id="KW-1185">Reference proteome</keyword>
<proteinExistence type="predicted"/>
<dbReference type="RefSeq" id="WP_032076788.1">
    <property type="nucleotide sequence ID" value="NZ_CP020953.1"/>
</dbReference>
<evidence type="ECO:0000313" key="3">
    <source>
        <dbReference type="Proteomes" id="UP000244910"/>
    </source>
</evidence>
<feature type="region of interest" description="Disordered" evidence="1">
    <location>
        <begin position="27"/>
        <end position="49"/>
    </location>
</feature>